<evidence type="ECO:0000256" key="7">
    <source>
        <dbReference type="SAM" id="MobiDB-lite"/>
    </source>
</evidence>
<dbReference type="InterPro" id="IPR001680">
    <property type="entry name" value="WD40_rpt"/>
</dbReference>
<accession>A0A0Y9VQD4</accession>
<dbReference type="GO" id="GO:0042254">
    <property type="term" value="P:ribosome biogenesis"/>
    <property type="evidence" value="ECO:0007669"/>
    <property type="project" value="TreeGrafter"/>
</dbReference>
<evidence type="ECO:0000256" key="5">
    <source>
        <dbReference type="ARBA" id="ARBA00040876"/>
    </source>
</evidence>
<keyword evidence="2 6" id="KW-0853">WD repeat</keyword>
<dbReference type="EMBL" id="LT614633">
    <property type="protein sequence ID" value="SCN24018.1"/>
    <property type="molecule type" value="Genomic_DNA"/>
</dbReference>
<reference evidence="9 14" key="1">
    <citation type="submission" date="2016-02" db="EMBL/GenBank/DDBJ databases">
        <authorList>
            <consortium name="Pathogen Informatics"/>
        </authorList>
    </citation>
    <scope>NUCLEOTIDE SEQUENCE [LARGE SCALE GENOMIC DNA]</scope>
    <source>
        <strain evidence="9 14">K173</strain>
        <strain evidence="10 18">NK65 ny</strain>
        <strain evidence="11 17">NK65e</strain>
        <strain evidence="13 15">SP11 Antwerpcl1</strain>
        <strain evidence="12 16">SP11 RLL</strain>
    </source>
</reference>
<dbReference type="OMA" id="RHWKPNA"/>
<dbReference type="Proteomes" id="UP000220214">
    <property type="component" value="Chromosome 7"/>
</dbReference>
<evidence type="ECO:0000256" key="1">
    <source>
        <dbReference type="ARBA" id="ARBA00004123"/>
    </source>
</evidence>
<dbReference type="PANTHER" id="PTHR45903">
    <property type="entry name" value="GLUTAMATE-RICH WD REPEAT-CONTAINING PROTEIN 1"/>
    <property type="match status" value="1"/>
</dbReference>
<feature type="repeat" description="WD" evidence="6">
    <location>
        <begin position="353"/>
        <end position="388"/>
    </location>
</feature>
<dbReference type="EMBL" id="LT608143">
    <property type="protein sequence ID" value="SCM20427.1"/>
    <property type="molecule type" value="Genomic_DNA"/>
</dbReference>
<feature type="region of interest" description="Disordered" evidence="7">
    <location>
        <begin position="103"/>
        <end position="124"/>
    </location>
</feature>
<evidence type="ECO:0000313" key="13">
    <source>
        <dbReference type="EMBL" id="SCO60477.1"/>
    </source>
</evidence>
<dbReference type="AlphaFoldDB" id="A0A0Y9VQD4"/>
<dbReference type="InterPro" id="IPR051972">
    <property type="entry name" value="Glutamate-rich_WD_repeat"/>
</dbReference>
<dbReference type="InterPro" id="IPR036322">
    <property type="entry name" value="WD40_repeat_dom_sf"/>
</dbReference>
<organism evidence="9 14">
    <name type="scientific">Plasmodium berghei</name>
    <dbReference type="NCBI Taxonomy" id="5821"/>
    <lineage>
        <taxon>Eukaryota</taxon>
        <taxon>Sar</taxon>
        <taxon>Alveolata</taxon>
        <taxon>Apicomplexa</taxon>
        <taxon>Aconoidasida</taxon>
        <taxon>Haemosporida</taxon>
        <taxon>Plasmodiidae</taxon>
        <taxon>Plasmodium</taxon>
        <taxon>Plasmodium (Vinckeia)</taxon>
    </lineage>
</organism>
<keyword evidence="4" id="KW-0539">Nucleus</keyword>
<dbReference type="GO" id="GO:0005730">
    <property type="term" value="C:nucleolus"/>
    <property type="evidence" value="ECO:0007669"/>
    <property type="project" value="TreeGrafter"/>
</dbReference>
<evidence type="ECO:0000313" key="11">
    <source>
        <dbReference type="EMBL" id="SCN24018.1"/>
    </source>
</evidence>
<sequence>MNDDLECDYSTYDLLFCPTTPWPCLSFDFIYNNQNKEDCISKSKINGKEFKGNELTYPIDITCVSGTQATEKESNSIYVIKWGNLNKLDLYLSSESASSNDEQIDKIENKKSIEKNNSDNNKQSEDDSVIICKSIKHTHGCINRIKSSKKINSLVGAWCEDKKVYIYEIRDEIEGLNERIYNENIQKDPVYIFNKHSNEGFAIDWNPIYGAQLLTGDNDGNLFLWLPDNMAKWKHENLNSTSIRNNCNKYSIEDIQWTKKGNGLGHVFAICSSDKSIKIVDTRNIKSVSTENQMQHLINREIGFKIDIPNAHSSDVNVITWNENFEFLLASGGDDSVVKIWDIRNTSKNVASLNFHKDSITSISWDSKDTYVLLTSSLDNSISVWDLSVESEGLEHSFAQYPDQLLFEHKNQNFITDAKFHPSYPGVIVSTSGECFNIFKPYNT</sequence>
<evidence type="ECO:0000313" key="17">
    <source>
        <dbReference type="Proteomes" id="UP000220214"/>
    </source>
</evidence>
<dbReference type="InterPro" id="IPR022052">
    <property type="entry name" value="Histone-bd_RBBP4-like_N"/>
</dbReference>
<dbReference type="Pfam" id="PF00400">
    <property type="entry name" value="WD40"/>
    <property type="match status" value="2"/>
</dbReference>
<evidence type="ECO:0000313" key="10">
    <source>
        <dbReference type="EMBL" id="SCM20427.1"/>
    </source>
</evidence>
<feature type="repeat" description="WD" evidence="6">
    <location>
        <begin position="309"/>
        <end position="351"/>
    </location>
</feature>
<evidence type="ECO:0000256" key="3">
    <source>
        <dbReference type="ARBA" id="ARBA00022737"/>
    </source>
</evidence>
<evidence type="ECO:0000313" key="9">
    <source>
        <dbReference type="EMBL" id="CXI25764.1"/>
    </source>
</evidence>
<dbReference type="SUPFAM" id="SSF50978">
    <property type="entry name" value="WD40 repeat-like"/>
    <property type="match status" value="1"/>
</dbReference>
<dbReference type="Pfam" id="PF12265">
    <property type="entry name" value="CAF1C_H4-bd"/>
    <property type="match status" value="1"/>
</dbReference>
<evidence type="ECO:0000259" key="8">
    <source>
        <dbReference type="Pfam" id="PF12265"/>
    </source>
</evidence>
<feature type="repeat" description="WD" evidence="6">
    <location>
        <begin position="193"/>
        <end position="225"/>
    </location>
</feature>
<evidence type="ECO:0000313" key="18">
    <source>
        <dbReference type="Proteomes" id="UP000516480"/>
    </source>
</evidence>
<dbReference type="EMBL" id="LT608271">
    <property type="protein sequence ID" value="SCO59356.1"/>
    <property type="molecule type" value="Genomic_DNA"/>
</dbReference>
<feature type="domain" description="Histone-binding protein RBBP4-like N-terminal" evidence="8">
    <location>
        <begin position="5"/>
        <end position="85"/>
    </location>
</feature>
<dbReference type="OrthoDB" id="2161379at2759"/>
<dbReference type="PROSITE" id="PS50082">
    <property type="entry name" value="WD_REPEATS_2"/>
    <property type="match status" value="3"/>
</dbReference>
<dbReference type="Proteomes" id="UP000219974">
    <property type="component" value="Chromosome 7"/>
</dbReference>
<evidence type="ECO:0000313" key="16">
    <source>
        <dbReference type="Proteomes" id="UP000219974"/>
    </source>
</evidence>
<comment type="subcellular location">
    <subcellularLocation>
        <location evidence="1">Nucleus</location>
    </subcellularLocation>
</comment>
<dbReference type="Proteomes" id="UP000516480">
    <property type="component" value="Chromosome 7"/>
</dbReference>
<dbReference type="EMBL" id="LT608255">
    <property type="protein sequence ID" value="SCO60477.1"/>
    <property type="molecule type" value="Genomic_DNA"/>
</dbReference>
<dbReference type="SMART" id="SM00320">
    <property type="entry name" value="WD40"/>
    <property type="match status" value="6"/>
</dbReference>
<evidence type="ECO:0000313" key="15">
    <source>
        <dbReference type="Proteomes" id="UP000219860"/>
    </source>
</evidence>
<dbReference type="Gene3D" id="2.130.10.10">
    <property type="entry name" value="YVTN repeat-like/Quinoprotein amine dehydrogenase"/>
    <property type="match status" value="1"/>
</dbReference>
<dbReference type="Proteomes" id="UP000069549">
    <property type="component" value="Chromosome 7"/>
</dbReference>
<dbReference type="InterPro" id="IPR019775">
    <property type="entry name" value="WD40_repeat_CS"/>
</dbReference>
<evidence type="ECO:0000313" key="14">
    <source>
        <dbReference type="Proteomes" id="UP000069549"/>
    </source>
</evidence>
<dbReference type="InterPro" id="IPR020472">
    <property type="entry name" value="WD40_PAC1"/>
</dbReference>
<keyword evidence="3" id="KW-0677">Repeat</keyword>
<dbReference type="PROSITE" id="PS00678">
    <property type="entry name" value="WD_REPEATS_1"/>
    <property type="match status" value="2"/>
</dbReference>
<proteinExistence type="predicted"/>
<evidence type="ECO:0000256" key="6">
    <source>
        <dbReference type="PROSITE-ProRule" id="PRU00221"/>
    </source>
</evidence>
<evidence type="ECO:0000256" key="4">
    <source>
        <dbReference type="ARBA" id="ARBA00023242"/>
    </source>
</evidence>
<dbReference type="PROSITE" id="PS50294">
    <property type="entry name" value="WD_REPEATS_REGION"/>
    <property type="match status" value="2"/>
</dbReference>
<dbReference type="VEuPathDB" id="PlasmoDB:PBANKA_0714800"/>
<dbReference type="InterPro" id="IPR015943">
    <property type="entry name" value="WD40/YVTN_repeat-like_dom_sf"/>
</dbReference>
<name>A0A0Y9VQD4_PLABE</name>
<dbReference type="EMBL" id="LT160027">
    <property type="protein sequence ID" value="CXI25764.1"/>
    <property type="molecule type" value="Genomic_DNA"/>
</dbReference>
<dbReference type="PRINTS" id="PR00320">
    <property type="entry name" value="GPROTEINBRPT"/>
</dbReference>
<gene>
    <name evidence="9" type="primary">RRB1</name>
    <name evidence="9" type="ORF">PBK173_000134100</name>
    <name evidence="11" type="ORF">PBNK65E_000127600</name>
    <name evidence="10" type="ORF">PBNK65NY_000127100</name>
    <name evidence="13" type="ORF">PBSP11A_000127100</name>
    <name evidence="12" type="ORF">PBSP11RLL_000127000</name>
</gene>
<protein>
    <recommendedName>
        <fullName evidence="5">Glutamate-rich WD repeat-containing protein 1</fullName>
    </recommendedName>
</protein>
<dbReference type="Proteomes" id="UP000219860">
    <property type="component" value="Chromosome 7"/>
</dbReference>
<dbReference type="PANTHER" id="PTHR45903:SF1">
    <property type="entry name" value="GLUTAMATE-RICH WD REPEAT-CONTAINING PROTEIN 1"/>
    <property type="match status" value="1"/>
</dbReference>
<evidence type="ECO:0000313" key="12">
    <source>
        <dbReference type="EMBL" id="SCO59356.1"/>
    </source>
</evidence>
<evidence type="ECO:0000256" key="2">
    <source>
        <dbReference type="ARBA" id="ARBA00022574"/>
    </source>
</evidence>